<keyword evidence="3" id="KW-1185">Reference proteome</keyword>
<gene>
    <name evidence="2" type="ORF">Q3O60_16980</name>
</gene>
<feature type="transmembrane region" description="Helical" evidence="1">
    <location>
        <begin position="35"/>
        <end position="54"/>
    </location>
</feature>
<protein>
    <submittedName>
        <fullName evidence="2">Uncharacterized protein</fullName>
    </submittedName>
</protein>
<keyword evidence="1" id="KW-0472">Membrane</keyword>
<evidence type="ECO:0000313" key="3">
    <source>
        <dbReference type="Proteomes" id="UP001231616"/>
    </source>
</evidence>
<feature type="transmembrane region" description="Helical" evidence="1">
    <location>
        <begin position="144"/>
        <end position="165"/>
    </location>
</feature>
<dbReference type="EMBL" id="JAUZVZ010000038">
    <property type="protein sequence ID" value="MDP4537879.1"/>
    <property type="molecule type" value="Genomic_DNA"/>
</dbReference>
<accession>A0ABT9H479</accession>
<name>A0ABT9H479_9GAMM</name>
<evidence type="ECO:0000313" key="2">
    <source>
        <dbReference type="EMBL" id="MDP4537879.1"/>
    </source>
</evidence>
<keyword evidence="1" id="KW-0812">Transmembrane</keyword>
<dbReference type="RefSeq" id="WP_305895125.1">
    <property type="nucleotide sequence ID" value="NZ_JAUZVZ010000038.1"/>
</dbReference>
<evidence type="ECO:0000256" key="1">
    <source>
        <dbReference type="SAM" id="Phobius"/>
    </source>
</evidence>
<keyword evidence="1" id="KW-1133">Transmembrane helix</keyword>
<feature type="transmembrane region" description="Helical" evidence="1">
    <location>
        <begin position="66"/>
        <end position="89"/>
    </location>
</feature>
<reference evidence="2 3" key="1">
    <citation type="submission" date="2023-08" db="EMBL/GenBank/DDBJ databases">
        <authorList>
            <person name="Joshi A."/>
            <person name="Thite S."/>
        </authorList>
    </citation>
    <scope>NUCLEOTIDE SEQUENCE [LARGE SCALE GENOMIC DNA]</scope>
    <source>
        <strain evidence="2 3">AC40</strain>
    </source>
</reference>
<comment type="caution">
    <text evidence="2">The sequence shown here is derived from an EMBL/GenBank/DDBJ whole genome shotgun (WGS) entry which is preliminary data.</text>
</comment>
<proteinExistence type="predicted"/>
<dbReference type="Proteomes" id="UP001231616">
    <property type="component" value="Unassembled WGS sequence"/>
</dbReference>
<organism evidence="2 3">
    <name type="scientific">Alkalimonas collagenimarina</name>
    <dbReference type="NCBI Taxonomy" id="400390"/>
    <lineage>
        <taxon>Bacteria</taxon>
        <taxon>Pseudomonadati</taxon>
        <taxon>Pseudomonadota</taxon>
        <taxon>Gammaproteobacteria</taxon>
        <taxon>Alkalimonas</taxon>
    </lineage>
</organism>
<sequence>MGAENPENVVQVTLQNNVSAFESIYEKSWDKREDLAKLLITLSSTFIVAVASIMKLFYPNNVIPGQFMLFLVLLMIPVFLGCLSLWYLAELRSLKVSAFEKRHRSKEVYDATFADVEPTIKPFTELVFEVLEPARGKHRHLGRVLTSGYLTFFGTLSILGIGLLLDAYCS</sequence>